<proteinExistence type="predicted"/>
<gene>
    <name evidence="1" type="ORF">Q9R02_05405</name>
</gene>
<keyword evidence="2" id="KW-1185">Reference proteome</keyword>
<sequence>MASRTATRAARALSSDTRLRRILQALAARSGGLSVHSVFTHVINFLTPDGRLVTFASGGLDDAPWTLRADLPDWAGFPVVAGESVRVTPSSVVLADGAVLLEGWRGAEPWEPSPLPAADDAGPPELLEALQDWIARHGVPGGMLAAVGANSFEAAVQARLGEASASLSEALIWYSKTGRADFLDPELLDRAILGLVGLGAGLTPSGDDHLCGVALVAARPGSRLSGVGGRLLAVLDAYPERTTDVSEATLREAAEGRARQSLLDLLAGLTAVVPGDVDPLEHLRPLLVQVLGIGRTSGTDILSGLLAGLRAEWALR</sequence>
<protein>
    <submittedName>
        <fullName evidence="1">DUF2877 domain-containing protein</fullName>
    </submittedName>
</protein>
<dbReference type="RefSeq" id="WP_305995632.1">
    <property type="nucleotide sequence ID" value="NZ_JAVALS010000002.1"/>
</dbReference>
<evidence type="ECO:0000313" key="2">
    <source>
        <dbReference type="Proteomes" id="UP001232725"/>
    </source>
</evidence>
<comment type="caution">
    <text evidence="1">The sequence shown here is derived from an EMBL/GenBank/DDBJ whole genome shotgun (WGS) entry which is preliminary data.</text>
</comment>
<dbReference type="Pfam" id="PF11392">
    <property type="entry name" value="AllH"/>
    <property type="match status" value="1"/>
</dbReference>
<accession>A0ABT9ILW1</accession>
<dbReference type="InterPro" id="IPR021530">
    <property type="entry name" value="AllH-like"/>
</dbReference>
<organism evidence="1 2">
    <name type="scientific">Arthrobacter horti</name>
    <dbReference type="NCBI Taxonomy" id="3068273"/>
    <lineage>
        <taxon>Bacteria</taxon>
        <taxon>Bacillati</taxon>
        <taxon>Actinomycetota</taxon>
        <taxon>Actinomycetes</taxon>
        <taxon>Micrococcales</taxon>
        <taxon>Micrococcaceae</taxon>
        <taxon>Arthrobacter</taxon>
    </lineage>
</organism>
<dbReference type="Proteomes" id="UP001232725">
    <property type="component" value="Unassembled WGS sequence"/>
</dbReference>
<evidence type="ECO:0000313" key="1">
    <source>
        <dbReference type="EMBL" id="MDP5226589.1"/>
    </source>
</evidence>
<reference evidence="1 2" key="1">
    <citation type="submission" date="2023-08" db="EMBL/GenBank/DDBJ databases">
        <title>Arthrobacter horti sp. nov., isolated from forest soil.</title>
        <authorList>
            <person name="Park M."/>
        </authorList>
    </citation>
    <scope>NUCLEOTIDE SEQUENCE [LARGE SCALE GENOMIC DNA]</scope>
    <source>
        <strain evidence="1 2">YJM1</strain>
    </source>
</reference>
<name>A0ABT9ILW1_9MICC</name>
<dbReference type="EMBL" id="JAVALS010000002">
    <property type="protein sequence ID" value="MDP5226589.1"/>
    <property type="molecule type" value="Genomic_DNA"/>
</dbReference>